<dbReference type="EMBL" id="AP024485">
    <property type="protein sequence ID" value="BCS88236.1"/>
    <property type="molecule type" value="Genomic_DNA"/>
</dbReference>
<organism evidence="2 3">
    <name type="scientific">Pseudodesulfovibrio sediminis</name>
    <dbReference type="NCBI Taxonomy" id="2810563"/>
    <lineage>
        <taxon>Bacteria</taxon>
        <taxon>Pseudomonadati</taxon>
        <taxon>Thermodesulfobacteriota</taxon>
        <taxon>Desulfovibrionia</taxon>
        <taxon>Desulfovibrionales</taxon>
        <taxon>Desulfovibrionaceae</taxon>
    </lineage>
</organism>
<dbReference type="Proteomes" id="UP001053296">
    <property type="component" value="Chromosome"/>
</dbReference>
<evidence type="ECO:0000313" key="3">
    <source>
        <dbReference type="Proteomes" id="UP001053296"/>
    </source>
</evidence>
<keyword evidence="3" id="KW-1185">Reference proteome</keyword>
<evidence type="ECO:0008006" key="4">
    <source>
        <dbReference type="Google" id="ProtNLM"/>
    </source>
</evidence>
<name>A0ABM7P610_9BACT</name>
<feature type="chain" id="PRO_5045704131" description="Cytochrome c domain-containing protein" evidence="1">
    <location>
        <begin position="27"/>
        <end position="96"/>
    </location>
</feature>
<gene>
    <name evidence="2" type="ORF">PSDVSF_14780</name>
</gene>
<dbReference type="InterPro" id="IPR036909">
    <property type="entry name" value="Cyt_c-like_dom_sf"/>
</dbReference>
<feature type="signal peptide" evidence="1">
    <location>
        <begin position="1"/>
        <end position="26"/>
    </location>
</feature>
<dbReference type="Gene3D" id="1.10.760.10">
    <property type="entry name" value="Cytochrome c-like domain"/>
    <property type="match status" value="1"/>
</dbReference>
<dbReference type="SUPFAM" id="SSF46626">
    <property type="entry name" value="Cytochrome c"/>
    <property type="match status" value="1"/>
</dbReference>
<protein>
    <recommendedName>
        <fullName evidence="4">Cytochrome c domain-containing protein</fullName>
    </recommendedName>
</protein>
<sequence length="96" mass="10052">MKVMKAIVTAAMGAGVILLAMGMGTASDLGQELDENCSACHLTKYICQKLDKQDEAAWVSTIKRMNSNGADFPVDKIDAAAAYLVGLKAGDGPLCD</sequence>
<evidence type="ECO:0000313" key="2">
    <source>
        <dbReference type="EMBL" id="BCS88236.1"/>
    </source>
</evidence>
<accession>A0ABM7P610</accession>
<proteinExistence type="predicted"/>
<reference evidence="2" key="1">
    <citation type="journal article" date="2022" name="Arch. Microbiol.">
        <title>Pseudodesulfovibrio sediminis sp. nov., a mesophilic and neutrophilic sulfate-reducing bacterium isolated from sediment of a brackish lake.</title>
        <authorList>
            <person name="Takahashi A."/>
            <person name="Kojima H."/>
            <person name="Watanabe M."/>
            <person name="Fukui M."/>
        </authorList>
    </citation>
    <scope>NUCLEOTIDE SEQUENCE</scope>
    <source>
        <strain evidence="2">SF6</strain>
    </source>
</reference>
<keyword evidence="1" id="KW-0732">Signal</keyword>
<evidence type="ECO:0000256" key="1">
    <source>
        <dbReference type="SAM" id="SignalP"/>
    </source>
</evidence>